<keyword evidence="10" id="KW-1185">Reference proteome</keyword>
<comment type="subcellular location">
    <subcellularLocation>
        <location evidence="1">Cell membrane</location>
        <topology evidence="1">Multi-pass membrane protein</topology>
    </subcellularLocation>
</comment>
<feature type="transmembrane region" description="Helical" evidence="6">
    <location>
        <begin position="113"/>
        <end position="134"/>
    </location>
</feature>
<feature type="transmembrane region" description="Helical" evidence="6">
    <location>
        <begin position="42"/>
        <end position="61"/>
    </location>
</feature>
<feature type="transmembrane region" description="Helical" evidence="6">
    <location>
        <begin position="340"/>
        <end position="360"/>
    </location>
</feature>
<reference evidence="7 10" key="1">
    <citation type="submission" date="2021-11" db="EMBL/GenBank/DDBJ databases">
        <title>Draft genome sequence of Capnocytophaga sp. strain KC07075 isolated from cat oral cavity.</title>
        <authorList>
            <person name="Suzuki M."/>
            <person name="Imaoka K."/>
            <person name="Kimura M."/>
            <person name="Morikawa S."/>
            <person name="Maeda K."/>
        </authorList>
    </citation>
    <scope>NUCLEOTIDE SEQUENCE</scope>
    <source>
        <strain evidence="7">KC07075</strain>
        <strain evidence="8 10">KC07079</strain>
    </source>
</reference>
<feature type="transmembrane region" description="Helical" evidence="6">
    <location>
        <begin position="305"/>
        <end position="324"/>
    </location>
</feature>
<evidence type="ECO:0000256" key="4">
    <source>
        <dbReference type="ARBA" id="ARBA00022989"/>
    </source>
</evidence>
<protein>
    <submittedName>
        <fullName evidence="7">Polysaccharide biosynthesis protein</fullName>
    </submittedName>
</protein>
<dbReference type="PANTHER" id="PTHR30250:SF11">
    <property type="entry name" value="O-ANTIGEN TRANSPORTER-RELATED"/>
    <property type="match status" value="1"/>
</dbReference>
<name>A0AAV5ASP1_9FLAO</name>
<feature type="transmembrane region" description="Helical" evidence="6">
    <location>
        <begin position="455"/>
        <end position="471"/>
    </location>
</feature>
<keyword evidence="5 6" id="KW-0472">Membrane</keyword>
<dbReference type="InterPro" id="IPR050833">
    <property type="entry name" value="Poly_Biosynth_Transport"/>
</dbReference>
<dbReference type="EMBL" id="BQKA01000010">
    <property type="protein sequence ID" value="GJM49539.1"/>
    <property type="molecule type" value="Genomic_DNA"/>
</dbReference>
<feature type="transmembrane region" description="Helical" evidence="6">
    <location>
        <begin position="401"/>
        <end position="420"/>
    </location>
</feature>
<keyword evidence="3 6" id="KW-0812">Transmembrane</keyword>
<proteinExistence type="predicted"/>
<feature type="transmembrane region" description="Helical" evidence="6">
    <location>
        <begin position="226"/>
        <end position="243"/>
    </location>
</feature>
<feature type="transmembrane region" description="Helical" evidence="6">
    <location>
        <begin position="12"/>
        <end position="30"/>
    </location>
</feature>
<evidence type="ECO:0000256" key="3">
    <source>
        <dbReference type="ARBA" id="ARBA00022692"/>
    </source>
</evidence>
<dbReference type="Proteomes" id="UP001207736">
    <property type="component" value="Unassembled WGS sequence"/>
</dbReference>
<feature type="transmembrane region" description="Helical" evidence="6">
    <location>
        <begin position="82"/>
        <end position="101"/>
    </location>
</feature>
<evidence type="ECO:0000256" key="2">
    <source>
        <dbReference type="ARBA" id="ARBA00022475"/>
    </source>
</evidence>
<evidence type="ECO:0000313" key="10">
    <source>
        <dbReference type="Proteomes" id="UP001208692"/>
    </source>
</evidence>
<evidence type="ECO:0000313" key="8">
    <source>
        <dbReference type="EMBL" id="GJM51752.1"/>
    </source>
</evidence>
<comment type="caution">
    <text evidence="7">The sequence shown here is derived from an EMBL/GenBank/DDBJ whole genome shotgun (WGS) entry which is preliminary data.</text>
</comment>
<dbReference type="AlphaFoldDB" id="A0AAV5ASP1"/>
<dbReference type="Proteomes" id="UP001208692">
    <property type="component" value="Unassembled WGS sequence"/>
</dbReference>
<gene>
    <name evidence="7" type="ORF">RCZ15_05140</name>
    <name evidence="8" type="ORF">RCZ16_00700</name>
</gene>
<dbReference type="RefSeq" id="WP_264846667.1">
    <property type="nucleotide sequence ID" value="NZ_BPMA01000027.1"/>
</dbReference>
<evidence type="ECO:0000256" key="1">
    <source>
        <dbReference type="ARBA" id="ARBA00004651"/>
    </source>
</evidence>
<dbReference type="Pfam" id="PF01943">
    <property type="entry name" value="Polysacc_synt"/>
    <property type="match status" value="1"/>
</dbReference>
<feature type="transmembrane region" description="Helical" evidence="6">
    <location>
        <begin position="146"/>
        <end position="165"/>
    </location>
</feature>
<keyword evidence="2" id="KW-1003">Cell membrane</keyword>
<evidence type="ECO:0000313" key="7">
    <source>
        <dbReference type="EMBL" id="GJM49539.1"/>
    </source>
</evidence>
<sequence>MKLSSLFKHTAIYGIATVLPRILNLILTPLHIDNLEKEQYGVYQGIFAYMILGNVLLTYGMETAFFRFINKETDKENVKSTTMLSIVATTFLFFILFWIFKSNIAFHFQYSELFIKYAIGILALDTLVAIPLAWLRNEGKSVSYTIIKTGNVFVNLIINVFYFKMMPDMAKFAPQIYNFLEQEDLVTYIFIANFIASLMTFLVLLPIYFKMKLEFSFSLWKKMIRYALPILIAGIAFSINEAFDRIFIRMLYPPEVADATVGIYSACYKMGVFMTLFITAYKLGIEPFFFSTAQDKNAPKSYAKITRVFIIFGSFILLFVSVYTDILKRILIPNPTYWEALWIVPFVLFANLCLGIYHSLSVWYKITDKTHYGAVISIVGGVVTIVANLALIPLIGYRGAAIATLLAYATMMTLSFVIGQKKYPIPYNLRKIGLYLLFSVGTTMLNFYLLNRNMITGTLFLFLFVGIVYFSEKKKVLK</sequence>
<evidence type="ECO:0000313" key="9">
    <source>
        <dbReference type="Proteomes" id="UP001207736"/>
    </source>
</evidence>
<feature type="transmembrane region" description="Helical" evidence="6">
    <location>
        <begin position="372"/>
        <end position="395"/>
    </location>
</feature>
<feature type="transmembrane region" description="Helical" evidence="6">
    <location>
        <begin position="432"/>
        <end position="449"/>
    </location>
</feature>
<keyword evidence="4 6" id="KW-1133">Transmembrane helix</keyword>
<dbReference type="GO" id="GO:0005886">
    <property type="term" value="C:plasma membrane"/>
    <property type="evidence" value="ECO:0007669"/>
    <property type="project" value="UniProtKB-SubCell"/>
</dbReference>
<organism evidence="7 9">
    <name type="scientific">Capnocytophaga catalasegens</name>
    <dbReference type="NCBI Taxonomy" id="1004260"/>
    <lineage>
        <taxon>Bacteria</taxon>
        <taxon>Pseudomonadati</taxon>
        <taxon>Bacteroidota</taxon>
        <taxon>Flavobacteriia</taxon>
        <taxon>Flavobacteriales</taxon>
        <taxon>Flavobacteriaceae</taxon>
        <taxon>Capnocytophaga</taxon>
    </lineage>
</organism>
<accession>A0AAV5ASP1</accession>
<feature type="transmembrane region" description="Helical" evidence="6">
    <location>
        <begin position="185"/>
        <end position="205"/>
    </location>
</feature>
<dbReference type="InterPro" id="IPR002797">
    <property type="entry name" value="Polysacc_synth"/>
</dbReference>
<dbReference type="EMBL" id="BQKB01000003">
    <property type="protein sequence ID" value="GJM51752.1"/>
    <property type="molecule type" value="Genomic_DNA"/>
</dbReference>
<evidence type="ECO:0000256" key="6">
    <source>
        <dbReference type="SAM" id="Phobius"/>
    </source>
</evidence>
<evidence type="ECO:0000256" key="5">
    <source>
        <dbReference type="ARBA" id="ARBA00023136"/>
    </source>
</evidence>
<dbReference type="PANTHER" id="PTHR30250">
    <property type="entry name" value="PST FAMILY PREDICTED COLANIC ACID TRANSPORTER"/>
    <property type="match status" value="1"/>
</dbReference>